<keyword evidence="1" id="KW-0812">Transmembrane</keyword>
<organism evidence="2">
    <name type="scientific">uncultured Armatimonadetes bacterium</name>
    <dbReference type="NCBI Taxonomy" id="157466"/>
    <lineage>
        <taxon>Bacteria</taxon>
        <taxon>Bacillati</taxon>
        <taxon>Armatimonadota</taxon>
        <taxon>environmental samples</taxon>
    </lineage>
</organism>
<accession>A0A6J4H657</accession>
<protein>
    <submittedName>
        <fullName evidence="2">Uncharacterized protein</fullName>
    </submittedName>
</protein>
<name>A0A6J4H657_9BACT</name>
<keyword evidence="1" id="KW-1133">Transmembrane helix</keyword>
<evidence type="ECO:0000256" key="1">
    <source>
        <dbReference type="SAM" id="Phobius"/>
    </source>
</evidence>
<dbReference type="AlphaFoldDB" id="A0A6J4H657"/>
<feature type="transmembrane region" description="Helical" evidence="1">
    <location>
        <begin position="17"/>
        <end position="37"/>
    </location>
</feature>
<reference evidence="2" key="1">
    <citation type="submission" date="2020-02" db="EMBL/GenBank/DDBJ databases">
        <authorList>
            <person name="Meier V. D."/>
        </authorList>
    </citation>
    <scope>NUCLEOTIDE SEQUENCE</scope>
    <source>
        <strain evidence="2">AVDCRST_MAG63</strain>
    </source>
</reference>
<gene>
    <name evidence="2" type="ORF">AVDCRST_MAG63-102</name>
</gene>
<keyword evidence="1" id="KW-0472">Membrane</keyword>
<sequence>MASRRTGWNDVLLAPPLRPLGCIALLLFLGVAGVLLLNAPSVKEIKEVYVELECQRLRLPIPARFVFYELKSVRLRGYEGSVQAERVILVPTDGGQAVGHAGQVTLAADTSGGALPSFTITPAGEPGRLEMALGGRDELRVESGPARRSAVLVVDSRRGQGASLFWQVDGFARFEANRVRPPRPGGADEFDVRTAGSMATLQFAAVPGADAATEVSAKLELPATLLPVALVEPYGQTDTVAVKEQALWFADGLQGTIRLDGTDIPLKRRLAEVSIDATEFQIKELLVSRSGGPAGGYALHLTGKGRARSVKEDGRELIPTRLEEILIKPPWQKGLFGLAVVVALFAASIFLKRALEVLANLWMPDG</sequence>
<dbReference type="EMBL" id="CADCTO010000015">
    <property type="protein sequence ID" value="CAA9213549.1"/>
    <property type="molecule type" value="Genomic_DNA"/>
</dbReference>
<evidence type="ECO:0000313" key="2">
    <source>
        <dbReference type="EMBL" id="CAA9213549.1"/>
    </source>
</evidence>
<proteinExistence type="predicted"/>
<feature type="transmembrane region" description="Helical" evidence="1">
    <location>
        <begin position="335"/>
        <end position="355"/>
    </location>
</feature>